<keyword evidence="7" id="KW-0460">Magnesium</keyword>
<dbReference type="RefSeq" id="WP_007019558.1">
    <property type="nucleotide sequence ID" value="NZ_CH724125.1"/>
</dbReference>
<feature type="region of interest" description="Disordered" evidence="8">
    <location>
        <begin position="298"/>
        <end position="318"/>
    </location>
</feature>
<dbReference type="OrthoDB" id="9761717at2"/>
<dbReference type="InterPro" id="IPR029014">
    <property type="entry name" value="NiFe-Hase_large"/>
</dbReference>
<dbReference type="InterPro" id="IPR018194">
    <property type="entry name" value="Ni-dep_hyd_lsu_Ni_BS"/>
</dbReference>
<keyword evidence="6" id="KW-0560">Oxidoreductase</keyword>
<dbReference type="InterPro" id="IPR001501">
    <property type="entry name" value="Ni-dep_hyd_lsu"/>
</dbReference>
<feature type="binding site" evidence="7">
    <location>
        <position position="60"/>
    </location>
    <ligand>
        <name>Ni(2+)</name>
        <dbReference type="ChEBI" id="CHEBI:49786"/>
    </ligand>
</feature>
<evidence type="ECO:0000313" key="9">
    <source>
        <dbReference type="EMBL" id="EAR60619.1"/>
    </source>
</evidence>
<feature type="binding site" evidence="7">
    <location>
        <position position="433"/>
    </location>
    <ligand>
        <name>Mg(2+)</name>
        <dbReference type="ChEBI" id="CHEBI:18420"/>
    </ligand>
</feature>
<keyword evidence="7" id="KW-0408">Iron</keyword>
<organism evidence="9 10">
    <name type="scientific">Neptuniibacter caesariensis</name>
    <dbReference type="NCBI Taxonomy" id="207954"/>
    <lineage>
        <taxon>Bacteria</taxon>
        <taxon>Pseudomonadati</taxon>
        <taxon>Pseudomonadota</taxon>
        <taxon>Gammaproteobacteria</taxon>
        <taxon>Oceanospirillales</taxon>
        <taxon>Oceanospirillaceae</taxon>
        <taxon>Neptuniibacter</taxon>
    </lineage>
</organism>
<dbReference type="Gene3D" id="1.10.645.10">
    <property type="entry name" value="Cytochrome-c3 Hydrogenase, chain B"/>
    <property type="match status" value="1"/>
</dbReference>
<reference evidence="9 10" key="1">
    <citation type="submission" date="2006-02" db="EMBL/GenBank/DDBJ databases">
        <authorList>
            <person name="Pinhassi J."/>
            <person name="Pedros-Alio C."/>
            <person name="Ferriera S."/>
            <person name="Johnson J."/>
            <person name="Kravitz S."/>
            <person name="Halpern A."/>
            <person name="Remington K."/>
            <person name="Beeson K."/>
            <person name="Tran B."/>
            <person name="Rogers Y.-H."/>
            <person name="Friedman R."/>
            <person name="Venter J.C."/>
        </authorList>
    </citation>
    <scope>NUCLEOTIDE SEQUENCE [LARGE SCALE GENOMIC DNA]</scope>
    <source>
        <strain evidence="9 10">MED92</strain>
    </source>
</reference>
<dbReference type="SUPFAM" id="SSF56762">
    <property type="entry name" value="HydB/Nqo4-like"/>
    <property type="match status" value="1"/>
</dbReference>
<accession>A0A7U8C660</accession>
<dbReference type="GO" id="GO:0030313">
    <property type="term" value="C:cell envelope"/>
    <property type="evidence" value="ECO:0007669"/>
    <property type="project" value="UniProtKB-SubCell"/>
</dbReference>
<dbReference type="Proteomes" id="UP000002171">
    <property type="component" value="Unassembled WGS sequence"/>
</dbReference>
<dbReference type="PANTHER" id="PTHR42958:SF4">
    <property type="entry name" value="HYDROGENASE EXPRESSION_FORMATION PROTEIN HUPK"/>
    <property type="match status" value="1"/>
</dbReference>
<feature type="binding site" evidence="7">
    <location>
        <position position="63"/>
    </location>
    <ligand>
        <name>Fe cation</name>
        <dbReference type="ChEBI" id="CHEBI:24875"/>
    </ligand>
</feature>
<comment type="cofactor">
    <cofactor evidence="1 7">
        <name>Ni(2+)</name>
        <dbReference type="ChEBI" id="CHEBI:49786"/>
    </cofactor>
</comment>
<dbReference type="PANTHER" id="PTHR42958">
    <property type="entry name" value="HYDROGENASE-2 LARGE CHAIN"/>
    <property type="match status" value="1"/>
</dbReference>
<gene>
    <name evidence="9" type="ORF">MED92_09451</name>
</gene>
<evidence type="ECO:0000256" key="2">
    <source>
        <dbReference type="ARBA" id="ARBA00004196"/>
    </source>
</evidence>
<feature type="binding site" evidence="7">
    <location>
        <position position="487"/>
    </location>
    <ligand>
        <name>Mg(2+)</name>
        <dbReference type="ChEBI" id="CHEBI:18420"/>
    </ligand>
</feature>
<name>A0A7U8C660_NEPCE</name>
<comment type="similarity">
    <text evidence="3">Belongs to the [NiFe]/[NiFeSe] hydrogenase large subunit family.</text>
</comment>
<dbReference type="PROSITE" id="PS00507">
    <property type="entry name" value="NI_HGENASE_L_1"/>
    <property type="match status" value="1"/>
</dbReference>
<comment type="subcellular location">
    <subcellularLocation>
        <location evidence="2">Cell envelope</location>
    </subcellularLocation>
</comment>
<feature type="binding site" evidence="7">
    <location>
        <position position="63"/>
    </location>
    <ligand>
        <name>Ni(2+)</name>
        <dbReference type="ChEBI" id="CHEBI:49786"/>
    </ligand>
</feature>
<proteinExistence type="inferred from homology"/>
<comment type="cofactor">
    <cofactor evidence="7">
        <name>Fe cation</name>
        <dbReference type="ChEBI" id="CHEBI:24875"/>
    </cofactor>
</comment>
<evidence type="ECO:0000256" key="7">
    <source>
        <dbReference type="PIRSR" id="PIRSR601501-1"/>
    </source>
</evidence>
<evidence type="ECO:0000256" key="4">
    <source>
        <dbReference type="ARBA" id="ARBA00022596"/>
    </source>
</evidence>
<dbReference type="Pfam" id="PF00374">
    <property type="entry name" value="NiFeSe_Hases"/>
    <property type="match status" value="2"/>
</dbReference>
<evidence type="ECO:0000256" key="5">
    <source>
        <dbReference type="ARBA" id="ARBA00022723"/>
    </source>
</evidence>
<evidence type="ECO:0000256" key="1">
    <source>
        <dbReference type="ARBA" id="ARBA00001967"/>
    </source>
</evidence>
<evidence type="ECO:0000256" key="8">
    <source>
        <dbReference type="SAM" id="MobiDB-lite"/>
    </source>
</evidence>
<dbReference type="GO" id="GO:0016151">
    <property type="term" value="F:nickel cation binding"/>
    <property type="evidence" value="ECO:0007669"/>
    <property type="project" value="InterPro"/>
</dbReference>
<dbReference type="AlphaFoldDB" id="A0A7U8C660"/>
<evidence type="ECO:0000256" key="6">
    <source>
        <dbReference type="ARBA" id="ARBA00023002"/>
    </source>
</evidence>
<keyword evidence="10" id="KW-1185">Reference proteome</keyword>
<dbReference type="InterPro" id="IPR050867">
    <property type="entry name" value="NiFe/NiFeSe_hydrgnase_LSU"/>
</dbReference>
<evidence type="ECO:0000256" key="3">
    <source>
        <dbReference type="ARBA" id="ARBA00009292"/>
    </source>
</evidence>
<dbReference type="GO" id="GO:0008901">
    <property type="term" value="F:ferredoxin hydrogenase activity"/>
    <property type="evidence" value="ECO:0007669"/>
    <property type="project" value="InterPro"/>
</dbReference>
<evidence type="ECO:0000313" key="10">
    <source>
        <dbReference type="Proteomes" id="UP000002171"/>
    </source>
</evidence>
<feature type="binding site" evidence="7">
    <location>
        <position position="41"/>
    </location>
    <ligand>
        <name>Mg(2+)</name>
        <dbReference type="ChEBI" id="CHEBI:18420"/>
    </ligand>
</feature>
<keyword evidence="4 7" id="KW-0533">Nickel</keyword>
<sequence>MSRRIKLQLNRVEGDLEIELEIKNGIVTDARCIGTMYRGFEQILIGRAPMDALAITPRICGICSTAHLYASVLALESVSNIIPPANAIRVRNICLLSEEIQSDCRQTFLMFTPDLCHSSYSTLNDYQSIVAKFQDMQGELYQDAIRFSRDIIEIVAIFGGQWPHSSYMVPGGVTSLPDRRKVINSLAQLQRYTQWFEHKILGTSLADWSRITSLAELNNFTQSSDSAIAILHRFCRDMGLDSVGSGSEKMISYGSLIDPENPQERIRSDGTYNYKLKKHAPLDESKITEDITSSWYHDESQTARHPMQGLTQPKYDPDSEKYSWAKAPRYDKDVIQTGPLAQLAVAKDPLILDMLAQNGSSTWTRQFARIHRQASSLIILKDQLSSLLECLDAPTMIHCPLEDGEGVGMIEAARGSLGHWLKIEDGKIKNFQVITPTAWNASPRDINQQPGHIEQSLIGLPMPDLDEPIEIGHVVRSHDPCLVCTVHLLGSGKKHRFGVT</sequence>
<protein>
    <submittedName>
        <fullName evidence="9">Nickel-dependent hydrogenase, large subunit</fullName>
    </submittedName>
</protein>
<dbReference type="EMBL" id="AAOW01000015">
    <property type="protein sequence ID" value="EAR60619.1"/>
    <property type="molecule type" value="Genomic_DNA"/>
</dbReference>
<feature type="binding site" evidence="7">
    <location>
        <position position="484"/>
    </location>
    <ligand>
        <name>Fe cation</name>
        <dbReference type="ChEBI" id="CHEBI:24875"/>
    </ligand>
</feature>
<keyword evidence="5 7" id="KW-0479">Metal-binding</keyword>
<feature type="binding site" evidence="7">
    <location>
        <position position="481"/>
    </location>
    <ligand>
        <name>Ni(2+)</name>
        <dbReference type="ChEBI" id="CHEBI:49786"/>
    </ligand>
</feature>
<comment type="caution">
    <text evidence="9">The sequence shown here is derived from an EMBL/GenBank/DDBJ whole genome shotgun (WGS) entry which is preliminary data.</text>
</comment>